<proteinExistence type="predicted"/>
<dbReference type="EMBL" id="VFIO01000005">
    <property type="protein sequence ID" value="TWR88788.1"/>
    <property type="molecule type" value="Genomic_DNA"/>
</dbReference>
<reference evidence="1 2" key="1">
    <citation type="submission" date="2019-06" db="EMBL/GenBank/DDBJ databases">
        <title>Pseudomonas bimorpha sp. nov. isolated from bovine raw milk and skim milk concentrate.</title>
        <authorList>
            <person name="Hofmann K."/>
            <person name="Huptas C."/>
            <person name="Doll E."/>
            <person name="Scherer S."/>
            <person name="Wenning M."/>
        </authorList>
    </citation>
    <scope>NUCLEOTIDE SEQUENCE [LARGE SCALE GENOMIC DNA]</scope>
    <source>
        <strain evidence="1 2">DSM 108989</strain>
    </source>
</reference>
<keyword evidence="2" id="KW-1185">Reference proteome</keyword>
<comment type="caution">
    <text evidence="1">The sequence shown here is derived from an EMBL/GenBank/DDBJ whole genome shotgun (WGS) entry which is preliminary data.</text>
</comment>
<gene>
    <name evidence="1" type="ORF">FJD38_14900</name>
</gene>
<sequence>MKCSCCGAINPAGRWGLCH</sequence>
<evidence type="ECO:0000313" key="1">
    <source>
        <dbReference type="EMBL" id="TWR88788.1"/>
    </source>
</evidence>
<name>A0ABY3GGF3_9PSED</name>
<evidence type="ECO:0000313" key="2">
    <source>
        <dbReference type="Proteomes" id="UP000318428"/>
    </source>
</evidence>
<accession>A0ABY3GGF3</accession>
<dbReference type="Proteomes" id="UP000318428">
    <property type="component" value="Unassembled WGS sequence"/>
</dbReference>
<organism evidence="1 2">
    <name type="scientific">Pseudomonas saxonica</name>
    <dbReference type="NCBI Taxonomy" id="2600598"/>
    <lineage>
        <taxon>Bacteria</taxon>
        <taxon>Pseudomonadati</taxon>
        <taxon>Pseudomonadota</taxon>
        <taxon>Gammaproteobacteria</taxon>
        <taxon>Pseudomonadales</taxon>
        <taxon>Pseudomonadaceae</taxon>
        <taxon>Pseudomonas</taxon>
    </lineage>
</organism>
<protein>
    <submittedName>
        <fullName evidence="1">Uncharacterized protein</fullName>
    </submittedName>
</protein>